<evidence type="ECO:0000256" key="1">
    <source>
        <dbReference type="ARBA" id="ARBA00005043"/>
    </source>
</evidence>
<dbReference type="InterPro" id="IPR027417">
    <property type="entry name" value="P-loop_NTPase"/>
</dbReference>
<keyword evidence="4" id="KW-1185">Reference proteome</keyword>
<dbReference type="PANTHER" id="PTHR16184">
    <property type="entry name" value="ELONGATOR COMPLEX PROTEIN 6"/>
    <property type="match status" value="1"/>
</dbReference>
<reference evidence="3 4" key="1">
    <citation type="submission" date="2020-12" db="EMBL/GenBank/DDBJ databases">
        <title>Metabolic potential, ecology and presence of endohyphal bacteria is reflected in genomic diversity of Mucoromycotina.</title>
        <authorList>
            <person name="Muszewska A."/>
            <person name="Okrasinska A."/>
            <person name="Steczkiewicz K."/>
            <person name="Drgas O."/>
            <person name="Orlowska M."/>
            <person name="Perlinska-Lenart U."/>
            <person name="Aleksandrzak-Piekarczyk T."/>
            <person name="Szatraj K."/>
            <person name="Zielenkiewicz U."/>
            <person name="Pilsyk S."/>
            <person name="Malc E."/>
            <person name="Mieczkowski P."/>
            <person name="Kruszewska J.S."/>
            <person name="Biernat P."/>
            <person name="Pawlowska J."/>
        </authorList>
    </citation>
    <scope>NUCLEOTIDE SEQUENCE [LARGE SCALE GENOMIC DNA]</scope>
    <source>
        <strain evidence="3 4">CBS 142.35</strain>
    </source>
</reference>
<accession>A0A8H7SE56</accession>
<evidence type="ECO:0000313" key="4">
    <source>
        <dbReference type="Proteomes" id="UP000646827"/>
    </source>
</evidence>
<dbReference type="CDD" id="cd19495">
    <property type="entry name" value="Elp6"/>
    <property type="match status" value="1"/>
</dbReference>
<proteinExistence type="inferred from homology"/>
<comment type="caution">
    <text evidence="3">The sequence shown here is derived from an EMBL/GenBank/DDBJ whole genome shotgun (WGS) entry which is preliminary data.</text>
</comment>
<dbReference type="Proteomes" id="UP000646827">
    <property type="component" value="Unassembled WGS sequence"/>
</dbReference>
<dbReference type="AlphaFoldDB" id="A0A8H7SE56"/>
<evidence type="ECO:0000313" key="3">
    <source>
        <dbReference type="EMBL" id="KAG2226935.1"/>
    </source>
</evidence>
<evidence type="ECO:0000256" key="2">
    <source>
        <dbReference type="ARBA" id="ARBA00008837"/>
    </source>
</evidence>
<dbReference type="Gene3D" id="3.40.50.300">
    <property type="entry name" value="P-loop containing nucleotide triphosphate hydrolases"/>
    <property type="match status" value="1"/>
</dbReference>
<dbReference type="UniPathway" id="UPA00988"/>
<dbReference type="GO" id="GO:0002098">
    <property type="term" value="P:tRNA wobble uridine modification"/>
    <property type="evidence" value="ECO:0007669"/>
    <property type="project" value="InterPro"/>
</dbReference>
<comment type="pathway">
    <text evidence="1">tRNA modification; 5-methoxycarbonylmethyl-2-thiouridine-tRNA biosynthesis.</text>
</comment>
<gene>
    <name evidence="3" type="ORF">INT45_010214</name>
</gene>
<comment type="similarity">
    <text evidence="2">Belongs to the ELP6 family.</text>
</comment>
<dbReference type="InterPro" id="IPR018627">
    <property type="entry name" value="ELP6"/>
</dbReference>
<dbReference type="OrthoDB" id="9995306at2759"/>
<dbReference type="GO" id="GO:0033588">
    <property type="term" value="C:elongator holoenzyme complex"/>
    <property type="evidence" value="ECO:0007669"/>
    <property type="project" value="InterPro"/>
</dbReference>
<name>A0A8H7SE56_9FUNG</name>
<organism evidence="3 4">
    <name type="scientific">Circinella minor</name>
    <dbReference type="NCBI Taxonomy" id="1195481"/>
    <lineage>
        <taxon>Eukaryota</taxon>
        <taxon>Fungi</taxon>
        <taxon>Fungi incertae sedis</taxon>
        <taxon>Mucoromycota</taxon>
        <taxon>Mucoromycotina</taxon>
        <taxon>Mucoromycetes</taxon>
        <taxon>Mucorales</taxon>
        <taxon>Lichtheimiaceae</taxon>
        <taxon>Circinella</taxon>
    </lineage>
</organism>
<sequence>MGYATLDAALAFPNNVPPTKSHIVITDTLKSNGNFLIHHFLGNHLKADQHVVLIGLSQIFNHYFLIGRKLVLIFLYLLKTFIKFNSIMHLIHICIFKNKGINLQAYKQSGQFSFIDGLTHINPYTQGTPYPPTGTPSTPTDTLDGSKPSDNILLSFYQIIRRHVSQTSKPHPLLILDDASVLLMTGYVLDSVSQFLHKLKVLMESVGGTLITVVHADEEGAEDPEQDAFVKSVITSAELILQAEALGSGLARDIHGQLSILHGPQYVPRSTTTVAQSLHYKILDNNAEFFAKGISQV</sequence>
<dbReference type="PANTHER" id="PTHR16184:SF6">
    <property type="entry name" value="ELONGATOR COMPLEX PROTEIN 6"/>
    <property type="match status" value="1"/>
</dbReference>
<dbReference type="EMBL" id="JAEPRB010000012">
    <property type="protein sequence ID" value="KAG2226935.1"/>
    <property type="molecule type" value="Genomic_DNA"/>
</dbReference>
<evidence type="ECO:0008006" key="5">
    <source>
        <dbReference type="Google" id="ProtNLM"/>
    </source>
</evidence>
<protein>
    <recommendedName>
        <fullName evidence="5">Elongator complex protein 6</fullName>
    </recommendedName>
</protein>
<dbReference type="Pfam" id="PF09807">
    <property type="entry name" value="ELP6"/>
    <property type="match status" value="2"/>
</dbReference>